<organism evidence="1">
    <name type="scientific">Prevotella sp. GTC17259</name>
    <dbReference type="NCBI Taxonomy" id="3236795"/>
    <lineage>
        <taxon>Bacteria</taxon>
        <taxon>Pseudomonadati</taxon>
        <taxon>Bacteroidota</taxon>
        <taxon>Bacteroidia</taxon>
        <taxon>Bacteroidales</taxon>
        <taxon>Prevotellaceae</taxon>
        <taxon>Prevotella</taxon>
    </lineage>
</organism>
<sequence length="268" mass="31409">MKHSNGKIPNFSDSFKVLELPNFLNGMEAYNFPIKYGNLESRSVLEVYRRLQSLYESICSGRFNLCNACKLNFPEYLDSCNTEKAHIWIRTQFTNNAILWYNATFDLLLQVVWFYYELYKKTKKPIELSTSNFEDILKKCKLESIKAIVSKHIGIVDAKLLNKIEDLHNNQHAPISNWANSIKHRSSILYADIKSHNRRYLQVYHYKPGENLLDALKRNADLLYDSNETLKEVQLDDVIDCLITYHKALIKCSKDMVITMFPDKFENM</sequence>
<protein>
    <recommendedName>
        <fullName evidence="2">Cthe-2314-like HEPN domain-containing protein</fullName>
    </recommendedName>
</protein>
<evidence type="ECO:0000313" key="1">
    <source>
        <dbReference type="EMBL" id="BFO76808.1"/>
    </source>
</evidence>
<name>A0AB33J903_9BACT</name>
<proteinExistence type="predicted"/>
<dbReference type="AlphaFoldDB" id="A0AB33J903"/>
<accession>A0AB33J903</accession>
<reference evidence="1" key="1">
    <citation type="submission" date="2024-07" db="EMBL/GenBank/DDBJ databases">
        <title>Complete genome sequence of Prevotella sp. YM-2024 GTC17259.</title>
        <authorList>
            <person name="Hayashi M."/>
            <person name="Muto Y."/>
            <person name="Tanaka K."/>
            <person name="Niwa H."/>
        </authorList>
    </citation>
    <scope>NUCLEOTIDE SEQUENCE</scope>
    <source>
        <strain evidence="1">GTC17259</strain>
    </source>
</reference>
<gene>
    <name evidence="1" type="ORF">GTC17259_18580</name>
</gene>
<evidence type="ECO:0008006" key="2">
    <source>
        <dbReference type="Google" id="ProtNLM"/>
    </source>
</evidence>
<dbReference type="EMBL" id="AP035787">
    <property type="protein sequence ID" value="BFO76808.1"/>
    <property type="molecule type" value="Genomic_DNA"/>
</dbReference>